<dbReference type="InterPro" id="IPR051120">
    <property type="entry name" value="ABC_AA/LPS_Transport"/>
</dbReference>
<keyword evidence="2" id="KW-0547">Nucleotide-binding</keyword>
<accession>X1HFB3</accession>
<gene>
    <name evidence="5" type="ORF">S03H2_23285</name>
</gene>
<proteinExistence type="predicted"/>
<dbReference type="AlphaFoldDB" id="X1HFB3"/>
<dbReference type="GO" id="GO:0016887">
    <property type="term" value="F:ATP hydrolysis activity"/>
    <property type="evidence" value="ECO:0007669"/>
    <property type="project" value="InterPro"/>
</dbReference>
<feature type="non-terminal residue" evidence="5">
    <location>
        <position position="110"/>
    </location>
</feature>
<dbReference type="Gene3D" id="3.40.50.300">
    <property type="entry name" value="P-loop containing nucleotide triphosphate hydrolases"/>
    <property type="match status" value="1"/>
</dbReference>
<dbReference type="Pfam" id="PF00005">
    <property type="entry name" value="ABC_tran"/>
    <property type="match status" value="1"/>
</dbReference>
<dbReference type="InterPro" id="IPR027417">
    <property type="entry name" value="P-loop_NTPase"/>
</dbReference>
<dbReference type="EMBL" id="BARU01012696">
    <property type="protein sequence ID" value="GAH43968.1"/>
    <property type="molecule type" value="Genomic_DNA"/>
</dbReference>
<evidence type="ECO:0000259" key="4">
    <source>
        <dbReference type="Pfam" id="PF00005"/>
    </source>
</evidence>
<dbReference type="GO" id="GO:0005886">
    <property type="term" value="C:plasma membrane"/>
    <property type="evidence" value="ECO:0007669"/>
    <property type="project" value="TreeGrafter"/>
</dbReference>
<reference evidence="5" key="1">
    <citation type="journal article" date="2014" name="Front. Microbiol.">
        <title>High frequency of phylogenetically diverse reductive dehalogenase-homologous genes in deep subseafloor sedimentary metagenomes.</title>
        <authorList>
            <person name="Kawai M."/>
            <person name="Futagami T."/>
            <person name="Toyoda A."/>
            <person name="Takaki Y."/>
            <person name="Nishi S."/>
            <person name="Hori S."/>
            <person name="Arai W."/>
            <person name="Tsubouchi T."/>
            <person name="Morono Y."/>
            <person name="Uchiyama I."/>
            <person name="Ito T."/>
            <person name="Fujiyama A."/>
            <person name="Inagaki F."/>
            <person name="Takami H."/>
        </authorList>
    </citation>
    <scope>NUCLEOTIDE SEQUENCE</scope>
    <source>
        <strain evidence="5">Expedition CK06-06</strain>
    </source>
</reference>
<dbReference type="PANTHER" id="PTHR45772">
    <property type="entry name" value="CONSERVED COMPONENT OF ABC TRANSPORTER FOR NATURAL AMINO ACIDS-RELATED"/>
    <property type="match status" value="1"/>
</dbReference>
<keyword evidence="3" id="KW-0067">ATP-binding</keyword>
<evidence type="ECO:0000256" key="3">
    <source>
        <dbReference type="ARBA" id="ARBA00022840"/>
    </source>
</evidence>
<evidence type="ECO:0000256" key="2">
    <source>
        <dbReference type="ARBA" id="ARBA00022741"/>
    </source>
</evidence>
<evidence type="ECO:0000313" key="5">
    <source>
        <dbReference type="EMBL" id="GAH43968.1"/>
    </source>
</evidence>
<feature type="domain" description="ABC transporter" evidence="4">
    <location>
        <begin position="31"/>
        <end position="104"/>
    </location>
</feature>
<keyword evidence="1" id="KW-0813">Transport</keyword>
<protein>
    <recommendedName>
        <fullName evidence="4">ABC transporter domain-containing protein</fullName>
    </recommendedName>
</protein>
<dbReference type="GO" id="GO:0005524">
    <property type="term" value="F:ATP binding"/>
    <property type="evidence" value="ECO:0007669"/>
    <property type="project" value="UniProtKB-KW"/>
</dbReference>
<sequence length="110" mass="11966">MAIEIKKSTGGEMPVLEIESVTKFFGGVEALNQLSFSVEPHEIKAVIGPNGAGKTTLYNVITRVFPATSGKVKFKGKDITNLKSHDIARMGIARTFQNVRIFNERANSGL</sequence>
<dbReference type="InterPro" id="IPR003439">
    <property type="entry name" value="ABC_transporter-like_ATP-bd"/>
</dbReference>
<dbReference type="SUPFAM" id="SSF52540">
    <property type="entry name" value="P-loop containing nucleoside triphosphate hydrolases"/>
    <property type="match status" value="1"/>
</dbReference>
<evidence type="ECO:0000256" key="1">
    <source>
        <dbReference type="ARBA" id="ARBA00022448"/>
    </source>
</evidence>
<organism evidence="5">
    <name type="scientific">marine sediment metagenome</name>
    <dbReference type="NCBI Taxonomy" id="412755"/>
    <lineage>
        <taxon>unclassified sequences</taxon>
        <taxon>metagenomes</taxon>
        <taxon>ecological metagenomes</taxon>
    </lineage>
</organism>
<comment type="caution">
    <text evidence="5">The sequence shown here is derived from an EMBL/GenBank/DDBJ whole genome shotgun (WGS) entry which is preliminary data.</text>
</comment>
<name>X1HFB3_9ZZZZ</name>